<dbReference type="InterPro" id="IPR057666">
    <property type="entry name" value="DrpA_SLOG"/>
</dbReference>
<proteinExistence type="inferred from homology"/>
<reference evidence="3 4" key="1">
    <citation type="submission" date="2023-06" db="EMBL/GenBank/DDBJ databases">
        <title>Aquibacillus rhizosphaerae LR5S19.</title>
        <authorList>
            <person name="Sun J.-Q."/>
        </authorList>
    </citation>
    <scope>NUCLEOTIDE SEQUENCE [LARGE SCALE GENOMIC DNA]</scope>
    <source>
        <strain evidence="3 4">LR5S19</strain>
    </source>
</reference>
<comment type="similarity">
    <text evidence="1">Belongs to the DprA/Smf family.</text>
</comment>
<accession>A0ABT7L4E5</accession>
<dbReference type="Pfam" id="PF02481">
    <property type="entry name" value="DNA_processg_A"/>
    <property type="match status" value="1"/>
</dbReference>
<evidence type="ECO:0000259" key="2">
    <source>
        <dbReference type="Pfam" id="PF02481"/>
    </source>
</evidence>
<evidence type="ECO:0000256" key="1">
    <source>
        <dbReference type="ARBA" id="ARBA00006525"/>
    </source>
</evidence>
<sequence length="317" mass="35822">MNKTSLRLIHLHRSKAVTRPLIRKILSKDPYLENIYRHDPSALSQYLSLTSPRAFQLYQDLHNPQLIQTIKNDCQTYHVITILDSTYPPLLRTIIDPPYVLYLLGNEKLLTELPSLSVVGTRNPSPEAKRKMNKIITPLILENWVIVSGMAKGIDGIAHQLAIENNGKTIAVVGSGFQHVYPKQHVNLFYELARKQLIISEYPPNIPARRHHFPERNRLISGLGTGTIVVEAKEKSGSLITVDQALDQGRDVYAIPGSPLFEQTSGCHKMIQDGAKLVQNTHDITEDWTNNQGKWCRILSDNTECKLVNGTKNEFHV</sequence>
<keyword evidence="4" id="KW-1185">Reference proteome</keyword>
<feature type="domain" description="Smf/DprA SLOG" evidence="2">
    <location>
        <begin position="79"/>
        <end position="288"/>
    </location>
</feature>
<dbReference type="PANTHER" id="PTHR43022:SF1">
    <property type="entry name" value="PROTEIN SMF"/>
    <property type="match status" value="1"/>
</dbReference>
<evidence type="ECO:0000313" key="3">
    <source>
        <dbReference type="EMBL" id="MDL4840050.1"/>
    </source>
</evidence>
<evidence type="ECO:0000313" key="4">
    <source>
        <dbReference type="Proteomes" id="UP001235343"/>
    </source>
</evidence>
<dbReference type="InterPro" id="IPR003488">
    <property type="entry name" value="DprA"/>
</dbReference>
<organism evidence="3 4">
    <name type="scientific">Aquibacillus rhizosphaerae</name>
    <dbReference type="NCBI Taxonomy" id="3051431"/>
    <lineage>
        <taxon>Bacteria</taxon>
        <taxon>Bacillati</taxon>
        <taxon>Bacillota</taxon>
        <taxon>Bacilli</taxon>
        <taxon>Bacillales</taxon>
        <taxon>Bacillaceae</taxon>
        <taxon>Aquibacillus</taxon>
    </lineage>
</organism>
<dbReference type="EMBL" id="JASTZU010000021">
    <property type="protein sequence ID" value="MDL4840050.1"/>
    <property type="molecule type" value="Genomic_DNA"/>
</dbReference>
<dbReference type="Proteomes" id="UP001235343">
    <property type="component" value="Unassembled WGS sequence"/>
</dbReference>
<dbReference type="RefSeq" id="WP_285931048.1">
    <property type="nucleotide sequence ID" value="NZ_JASTZU010000021.1"/>
</dbReference>
<name>A0ABT7L4E5_9BACI</name>
<dbReference type="SUPFAM" id="SSF102405">
    <property type="entry name" value="MCP/YpsA-like"/>
    <property type="match status" value="1"/>
</dbReference>
<dbReference type="PANTHER" id="PTHR43022">
    <property type="entry name" value="PROTEIN SMF"/>
    <property type="match status" value="1"/>
</dbReference>
<protein>
    <submittedName>
        <fullName evidence="3">DNA-processing protein DprA</fullName>
    </submittedName>
</protein>
<comment type="caution">
    <text evidence="3">The sequence shown here is derived from an EMBL/GenBank/DDBJ whole genome shotgun (WGS) entry which is preliminary data.</text>
</comment>
<dbReference type="NCBIfam" id="TIGR00732">
    <property type="entry name" value="dprA"/>
    <property type="match status" value="1"/>
</dbReference>
<gene>
    <name evidence="3" type="primary">dprA</name>
    <name evidence="3" type="ORF">QQS35_06215</name>
</gene>
<dbReference type="Gene3D" id="3.40.50.450">
    <property type="match status" value="1"/>
</dbReference>